<dbReference type="InterPro" id="IPR036866">
    <property type="entry name" value="RibonucZ/Hydroxyglut_hydro"/>
</dbReference>
<comment type="cofactor">
    <cofactor evidence="1">
        <name>Zn(2+)</name>
        <dbReference type="ChEBI" id="CHEBI:29105"/>
    </cofactor>
</comment>
<sequence length="206" mass="22648">MYIERIPVGIYGTNCYILGCDKTKKAAVIDPGGDADKILEKIKNNDLDLKYIILTHGHGDHIGAVEEIRNKTGAEILIHREDEYLIKDANKNLSRMMSCPDVEFEADRLLDDGDIINLGELEIKVIHTPGHTPGGISLKVDSIIFTGDTLFAGSIGRTDFEGGSYSQIINSIKDKLLIYDDTIQVLPGHGPSSTIGIEKKKNPFLL</sequence>
<evidence type="ECO:0000256" key="1">
    <source>
        <dbReference type="ARBA" id="ARBA00001947"/>
    </source>
</evidence>
<dbReference type="STRING" id="1121266.SAMN02745883_00422"/>
<evidence type="ECO:0000313" key="6">
    <source>
        <dbReference type="EMBL" id="SHJ76951.1"/>
    </source>
</evidence>
<dbReference type="SMART" id="SM00849">
    <property type="entry name" value="Lactamase_B"/>
    <property type="match status" value="1"/>
</dbReference>
<organism evidence="6 7">
    <name type="scientific">Caminicella sporogenes DSM 14501</name>
    <dbReference type="NCBI Taxonomy" id="1121266"/>
    <lineage>
        <taxon>Bacteria</taxon>
        <taxon>Bacillati</taxon>
        <taxon>Bacillota</taxon>
        <taxon>Clostridia</taxon>
        <taxon>Peptostreptococcales</taxon>
        <taxon>Caminicellaceae</taxon>
        <taxon>Caminicella</taxon>
    </lineage>
</organism>
<feature type="domain" description="Metallo-beta-lactamase" evidence="5">
    <location>
        <begin position="12"/>
        <end position="189"/>
    </location>
</feature>
<dbReference type="GO" id="GO:0016787">
    <property type="term" value="F:hydrolase activity"/>
    <property type="evidence" value="ECO:0007669"/>
    <property type="project" value="UniProtKB-KW"/>
</dbReference>
<dbReference type="SUPFAM" id="SSF56281">
    <property type="entry name" value="Metallo-hydrolase/oxidoreductase"/>
    <property type="match status" value="1"/>
</dbReference>
<proteinExistence type="predicted"/>
<evidence type="ECO:0000259" key="5">
    <source>
        <dbReference type="SMART" id="SM00849"/>
    </source>
</evidence>
<dbReference type="Gene3D" id="3.60.15.10">
    <property type="entry name" value="Ribonuclease Z/Hydroxyacylglutathione hydrolase-like"/>
    <property type="match status" value="1"/>
</dbReference>
<dbReference type="Proteomes" id="UP000184082">
    <property type="component" value="Unassembled WGS sequence"/>
</dbReference>
<protein>
    <submittedName>
        <fullName evidence="6">Glyoxylase, beta-lactamase superfamily II</fullName>
    </submittedName>
</protein>
<dbReference type="EMBL" id="FRAJ01000003">
    <property type="protein sequence ID" value="SHJ76951.1"/>
    <property type="molecule type" value="Genomic_DNA"/>
</dbReference>
<keyword evidence="3" id="KW-0378">Hydrolase</keyword>
<keyword evidence="7" id="KW-1185">Reference proteome</keyword>
<keyword evidence="2" id="KW-0479">Metal-binding</keyword>
<dbReference type="InterPro" id="IPR051453">
    <property type="entry name" value="MBL_Glyoxalase_II"/>
</dbReference>
<dbReference type="Pfam" id="PF00753">
    <property type="entry name" value="Lactamase_B"/>
    <property type="match status" value="1"/>
</dbReference>
<dbReference type="RefSeq" id="WP_072965713.1">
    <property type="nucleotide sequence ID" value="NZ_FRAJ01000003.1"/>
</dbReference>
<dbReference type="CDD" id="cd06262">
    <property type="entry name" value="metallo-hydrolase-like_MBL-fold"/>
    <property type="match status" value="1"/>
</dbReference>
<dbReference type="AlphaFoldDB" id="A0A1M6M0E3"/>
<keyword evidence="4" id="KW-0862">Zinc</keyword>
<reference evidence="6 7" key="1">
    <citation type="submission" date="2016-11" db="EMBL/GenBank/DDBJ databases">
        <authorList>
            <person name="Jaros S."/>
            <person name="Januszkiewicz K."/>
            <person name="Wedrychowicz H."/>
        </authorList>
    </citation>
    <scope>NUCLEOTIDE SEQUENCE [LARGE SCALE GENOMIC DNA]</scope>
    <source>
        <strain evidence="6 7">DSM 14501</strain>
    </source>
</reference>
<dbReference type="PANTHER" id="PTHR46233:SF3">
    <property type="entry name" value="HYDROXYACYLGLUTATHIONE HYDROLASE GLOC"/>
    <property type="match status" value="1"/>
</dbReference>
<accession>A0A1M6M0E3</accession>
<evidence type="ECO:0000256" key="3">
    <source>
        <dbReference type="ARBA" id="ARBA00022801"/>
    </source>
</evidence>
<dbReference type="InterPro" id="IPR001279">
    <property type="entry name" value="Metallo-B-lactamas"/>
</dbReference>
<gene>
    <name evidence="6" type="ORF">SAMN02745883_00422</name>
</gene>
<dbReference type="GO" id="GO:0046872">
    <property type="term" value="F:metal ion binding"/>
    <property type="evidence" value="ECO:0007669"/>
    <property type="project" value="UniProtKB-KW"/>
</dbReference>
<dbReference type="PANTHER" id="PTHR46233">
    <property type="entry name" value="HYDROXYACYLGLUTATHIONE HYDROLASE GLOC"/>
    <property type="match status" value="1"/>
</dbReference>
<evidence type="ECO:0000256" key="4">
    <source>
        <dbReference type="ARBA" id="ARBA00022833"/>
    </source>
</evidence>
<evidence type="ECO:0000256" key="2">
    <source>
        <dbReference type="ARBA" id="ARBA00022723"/>
    </source>
</evidence>
<name>A0A1M6M0E3_9FIRM</name>
<evidence type="ECO:0000313" key="7">
    <source>
        <dbReference type="Proteomes" id="UP000184082"/>
    </source>
</evidence>